<gene>
    <name evidence="1" type="ORF">GCM10008957_38860</name>
</gene>
<dbReference type="RefSeq" id="WP_189092166.1">
    <property type="nucleotide sequence ID" value="NZ_BMQL01000030.1"/>
</dbReference>
<comment type="caution">
    <text evidence="1">The sequence shown here is derived from an EMBL/GenBank/DDBJ whole genome shotgun (WGS) entry which is preliminary data.</text>
</comment>
<evidence type="ECO:0000313" key="1">
    <source>
        <dbReference type="EMBL" id="GGR23146.1"/>
    </source>
</evidence>
<name>A0A918FB67_9DEIO</name>
<reference evidence="1" key="2">
    <citation type="submission" date="2020-09" db="EMBL/GenBank/DDBJ databases">
        <authorList>
            <person name="Sun Q."/>
            <person name="Ohkuma M."/>
        </authorList>
    </citation>
    <scope>NUCLEOTIDE SEQUENCE</scope>
    <source>
        <strain evidence="1">JCM 31311</strain>
    </source>
</reference>
<keyword evidence="2" id="KW-1185">Reference proteome</keyword>
<organism evidence="1 2">
    <name type="scientific">Deinococcus ruber</name>
    <dbReference type="NCBI Taxonomy" id="1848197"/>
    <lineage>
        <taxon>Bacteria</taxon>
        <taxon>Thermotogati</taxon>
        <taxon>Deinococcota</taxon>
        <taxon>Deinococci</taxon>
        <taxon>Deinococcales</taxon>
        <taxon>Deinococcaceae</taxon>
        <taxon>Deinococcus</taxon>
    </lineage>
</organism>
<dbReference type="EMBL" id="BMQL01000030">
    <property type="protein sequence ID" value="GGR23146.1"/>
    <property type="molecule type" value="Genomic_DNA"/>
</dbReference>
<sequence>MKYDDFDLRADVQAFLTRVTQERARLPHPAPLLPRQIVEHQYDQLQAALQWMGDEQDDPLETPQGCAAAQVMRVAAVALSVFAELVPDIYPLTRAVCAVTWANEKVQPLAQRLPHTLWGEAAAGISDIGEWYTQTQLVEVLTPIEAGQLAAWSVVAFLLERVYTQEEEENEHEGEDLLTTLLDTLEVGGRFRSLN</sequence>
<reference evidence="1" key="1">
    <citation type="journal article" date="2014" name="Int. J. Syst. Evol. Microbiol.">
        <title>Complete genome sequence of Corynebacterium casei LMG S-19264T (=DSM 44701T), isolated from a smear-ripened cheese.</title>
        <authorList>
            <consortium name="US DOE Joint Genome Institute (JGI-PGF)"/>
            <person name="Walter F."/>
            <person name="Albersmeier A."/>
            <person name="Kalinowski J."/>
            <person name="Ruckert C."/>
        </authorList>
    </citation>
    <scope>NUCLEOTIDE SEQUENCE</scope>
    <source>
        <strain evidence="1">JCM 31311</strain>
    </source>
</reference>
<protein>
    <submittedName>
        <fullName evidence="1">Uncharacterized protein</fullName>
    </submittedName>
</protein>
<evidence type="ECO:0000313" key="2">
    <source>
        <dbReference type="Proteomes" id="UP000603865"/>
    </source>
</evidence>
<accession>A0A918FB67</accession>
<proteinExistence type="predicted"/>
<dbReference type="AlphaFoldDB" id="A0A918FB67"/>
<dbReference type="Proteomes" id="UP000603865">
    <property type="component" value="Unassembled WGS sequence"/>
</dbReference>